<dbReference type="Proteomes" id="UP000317155">
    <property type="component" value="Unassembled WGS sequence"/>
</dbReference>
<keyword evidence="1" id="KW-0472">Membrane</keyword>
<dbReference type="OrthoDB" id="9815199at2"/>
<dbReference type="Pfam" id="PF09838">
    <property type="entry name" value="DUF2065"/>
    <property type="match status" value="1"/>
</dbReference>
<feature type="transmembrane region" description="Helical" evidence="1">
    <location>
        <begin position="40"/>
        <end position="59"/>
    </location>
</feature>
<keyword evidence="3" id="KW-1185">Reference proteome</keyword>
<dbReference type="AlphaFoldDB" id="A0A550JKK6"/>
<dbReference type="RefSeq" id="WP_092052344.1">
    <property type="nucleotide sequence ID" value="NZ_FOJJ01000001.1"/>
</dbReference>
<organism evidence="2 3">
    <name type="scientific">Trichloromonas acetexigens</name>
    <dbReference type="NCBI Taxonomy" id="38815"/>
    <lineage>
        <taxon>Bacteria</taxon>
        <taxon>Pseudomonadati</taxon>
        <taxon>Thermodesulfobacteriota</taxon>
        <taxon>Desulfuromonadia</taxon>
        <taxon>Desulfuromonadales</taxon>
        <taxon>Trichloromonadaceae</taxon>
        <taxon>Trichloromonas</taxon>
    </lineage>
</organism>
<accession>A0A550JKK6</accession>
<dbReference type="EMBL" id="VJVV01000001">
    <property type="protein sequence ID" value="TRO83717.1"/>
    <property type="molecule type" value="Genomic_DNA"/>
</dbReference>
<evidence type="ECO:0000256" key="1">
    <source>
        <dbReference type="SAM" id="Phobius"/>
    </source>
</evidence>
<dbReference type="PANTHER" id="PTHR38602:SF1">
    <property type="entry name" value="INNER MEMBRANE PROTEIN"/>
    <property type="match status" value="1"/>
</dbReference>
<gene>
    <name evidence="2" type="ORF">FL622_00605</name>
</gene>
<dbReference type="InterPro" id="IPR019201">
    <property type="entry name" value="DUF2065"/>
</dbReference>
<evidence type="ECO:0000313" key="2">
    <source>
        <dbReference type="EMBL" id="TRO83717.1"/>
    </source>
</evidence>
<protein>
    <submittedName>
        <fullName evidence="2">DUF2065 domain-containing protein</fullName>
    </submittedName>
</protein>
<comment type="caution">
    <text evidence="2">The sequence shown here is derived from an EMBL/GenBank/DDBJ whole genome shotgun (WGS) entry which is preliminary data.</text>
</comment>
<proteinExistence type="predicted"/>
<sequence length="61" mass="6796">MEFLLSLLGVWMIIEGIPWFLSPGGMKNALRQMLSLPDKSLRLMGAVLMFAGLLTVYLVRG</sequence>
<evidence type="ECO:0000313" key="3">
    <source>
        <dbReference type="Proteomes" id="UP000317155"/>
    </source>
</evidence>
<dbReference type="PANTHER" id="PTHR38602">
    <property type="entry name" value="INNER MEMBRANE PROTEIN-RELATED"/>
    <property type="match status" value="1"/>
</dbReference>
<keyword evidence="1" id="KW-0812">Transmembrane</keyword>
<reference evidence="2 3" key="1">
    <citation type="submission" date="2019-07" db="EMBL/GenBank/DDBJ databases">
        <title>Insights of Desulfuromonas acetexigens electromicrobiology.</title>
        <authorList>
            <person name="Katuri K."/>
            <person name="Sapireddy V."/>
            <person name="Shaw D.R."/>
            <person name="Saikaly P."/>
        </authorList>
    </citation>
    <scope>NUCLEOTIDE SEQUENCE [LARGE SCALE GENOMIC DNA]</scope>
    <source>
        <strain evidence="2 3">2873</strain>
    </source>
</reference>
<keyword evidence="1" id="KW-1133">Transmembrane helix</keyword>
<name>A0A550JKK6_9BACT</name>